<evidence type="ECO:0000313" key="1">
    <source>
        <dbReference type="EMBL" id="OCA87277.1"/>
    </source>
</evidence>
<dbReference type="AlphaFoldDB" id="A0A1B9ATS6"/>
<protein>
    <submittedName>
        <fullName evidence="1">Uncharacterized protein</fullName>
    </submittedName>
</protein>
<sequence>MINKVGRRLFYDKATGNLLVNTGEKLGAVVQTTVEQDIASYKVLSERERESFGVIDLPFGRRSQDFIEAVDARVNVDLLETLPTDRQADAIEFAYPDPDQPDAAPVYQKSLSESMNEQMDYLVDVDFRLSMVELGLL</sequence>
<dbReference type="EMBL" id="MAYT01000023">
    <property type="protein sequence ID" value="OCA87277.1"/>
    <property type="molecule type" value="Genomic_DNA"/>
</dbReference>
<reference evidence="2" key="1">
    <citation type="submission" date="2016-05" db="EMBL/GenBank/DDBJ databases">
        <authorList>
            <person name="Liu B."/>
            <person name="Wang J."/>
            <person name="Zhu Y."/>
            <person name="Liu G."/>
            <person name="Chen Q."/>
            <person name="Chen Z."/>
            <person name="Lan J."/>
            <person name="Che J."/>
            <person name="Ge C."/>
            <person name="Shi H."/>
            <person name="Pan Z."/>
            <person name="Liu X."/>
        </authorList>
    </citation>
    <scope>NUCLEOTIDE SEQUENCE [LARGE SCALE GENOMIC DNA]</scope>
    <source>
        <strain evidence="2">FJAT-27215</strain>
    </source>
</reference>
<evidence type="ECO:0000313" key="2">
    <source>
        <dbReference type="Proteomes" id="UP000092578"/>
    </source>
</evidence>
<dbReference type="Proteomes" id="UP000092578">
    <property type="component" value="Unassembled WGS sequence"/>
</dbReference>
<name>A0A1B9ATS6_9BACI</name>
<keyword evidence="2" id="KW-1185">Reference proteome</keyword>
<comment type="caution">
    <text evidence="1">The sequence shown here is derived from an EMBL/GenBank/DDBJ whole genome shotgun (WGS) entry which is preliminary data.</text>
</comment>
<gene>
    <name evidence="1" type="ORF">A8F95_08495</name>
</gene>
<accession>A0A1B9ATS6</accession>
<proteinExistence type="predicted"/>
<organism evidence="1 2">
    <name type="scientific">Pseudobacillus wudalianchiensis</name>
    <dbReference type="NCBI Taxonomy" id="1743143"/>
    <lineage>
        <taxon>Bacteria</taxon>
        <taxon>Bacillati</taxon>
        <taxon>Bacillota</taxon>
        <taxon>Bacilli</taxon>
        <taxon>Bacillales</taxon>
        <taxon>Bacillaceae</taxon>
        <taxon>Pseudobacillus</taxon>
    </lineage>
</organism>
<dbReference type="RefSeq" id="WP_176713682.1">
    <property type="nucleotide sequence ID" value="NZ_MAYT01000023.1"/>
</dbReference>